<evidence type="ECO:0000256" key="1">
    <source>
        <dbReference type="ARBA" id="ARBA00022552"/>
    </source>
</evidence>
<dbReference type="InterPro" id="IPR036397">
    <property type="entry name" value="RNaseH_sf"/>
</dbReference>
<dbReference type="Pfam" id="PF00929">
    <property type="entry name" value="RNase_T"/>
    <property type="match status" value="1"/>
</dbReference>
<dbReference type="Proteomes" id="UP001164746">
    <property type="component" value="Chromosome 5"/>
</dbReference>
<dbReference type="Gene3D" id="3.30.420.10">
    <property type="entry name" value="Ribonuclease H-like superfamily/Ribonuclease H"/>
    <property type="match status" value="1"/>
</dbReference>
<dbReference type="SUPFAM" id="SSF53098">
    <property type="entry name" value="Ribonuclease H-like"/>
    <property type="match status" value="1"/>
</dbReference>
<evidence type="ECO:0000313" key="8">
    <source>
        <dbReference type="Proteomes" id="UP001164746"/>
    </source>
</evidence>
<evidence type="ECO:0000256" key="4">
    <source>
        <dbReference type="ARBA" id="ARBA00025599"/>
    </source>
</evidence>
<feature type="domain" description="Exonuclease" evidence="6">
    <location>
        <begin position="133"/>
        <end position="288"/>
    </location>
</feature>
<dbReference type="EMBL" id="CP111016">
    <property type="protein sequence ID" value="WAR06658.1"/>
    <property type="molecule type" value="Genomic_DNA"/>
</dbReference>
<name>A0ABY7E9J1_MYAAR</name>
<evidence type="ECO:0000313" key="7">
    <source>
        <dbReference type="EMBL" id="WAR06658.1"/>
    </source>
</evidence>
<gene>
    <name evidence="7" type="ORF">MAR_022027</name>
</gene>
<feature type="compositionally biased region" description="Polar residues" evidence="5">
    <location>
        <begin position="86"/>
        <end position="108"/>
    </location>
</feature>
<reference evidence="7" key="1">
    <citation type="submission" date="2022-11" db="EMBL/GenBank/DDBJ databases">
        <title>Centuries of genome instability and evolution in soft-shell clam transmissible cancer (bioRxiv).</title>
        <authorList>
            <person name="Hart S.F.M."/>
            <person name="Yonemitsu M.A."/>
            <person name="Giersch R.M."/>
            <person name="Beal B.F."/>
            <person name="Arriagada G."/>
            <person name="Davis B.W."/>
            <person name="Ostrander E.A."/>
            <person name="Goff S.P."/>
            <person name="Metzger M.J."/>
        </authorList>
    </citation>
    <scope>NUCLEOTIDE SEQUENCE</scope>
    <source>
        <strain evidence="7">MELC-2E11</strain>
        <tissue evidence="7">Siphon/mantle</tissue>
    </source>
</reference>
<dbReference type="SMART" id="SM00479">
    <property type="entry name" value="EXOIII"/>
    <property type="match status" value="1"/>
</dbReference>
<keyword evidence="3" id="KW-0378">Hydrolase</keyword>
<keyword evidence="2" id="KW-0540">Nuclease</keyword>
<feature type="compositionally biased region" description="Low complexity" evidence="5">
    <location>
        <begin position="298"/>
        <end position="315"/>
    </location>
</feature>
<comment type="function">
    <text evidence="4">Exoribonuclease involved in ribosome biosynthesis. Involved in the processing of ITS1, the internal transcribed spacer localized between the 18S and 5.8S rRNAs.</text>
</comment>
<evidence type="ECO:0000256" key="5">
    <source>
        <dbReference type="SAM" id="MobiDB-lite"/>
    </source>
</evidence>
<dbReference type="PANTHER" id="PTHR12801">
    <property type="entry name" value="RNA EXONUCLEASE REXO1 / RECO3 FAMILY MEMBER-RELATED"/>
    <property type="match status" value="1"/>
</dbReference>
<dbReference type="PANTHER" id="PTHR12801:SF45">
    <property type="entry name" value="RNA EXONUCLEASE 4"/>
    <property type="match status" value="1"/>
</dbReference>
<organism evidence="7 8">
    <name type="scientific">Mya arenaria</name>
    <name type="common">Soft-shell clam</name>
    <dbReference type="NCBI Taxonomy" id="6604"/>
    <lineage>
        <taxon>Eukaryota</taxon>
        <taxon>Metazoa</taxon>
        <taxon>Spiralia</taxon>
        <taxon>Lophotrochozoa</taxon>
        <taxon>Mollusca</taxon>
        <taxon>Bivalvia</taxon>
        <taxon>Autobranchia</taxon>
        <taxon>Heteroconchia</taxon>
        <taxon>Euheterodonta</taxon>
        <taxon>Imparidentia</taxon>
        <taxon>Neoheterodontei</taxon>
        <taxon>Myida</taxon>
        <taxon>Myoidea</taxon>
        <taxon>Myidae</taxon>
        <taxon>Mya</taxon>
    </lineage>
</organism>
<dbReference type="InterPro" id="IPR013520">
    <property type="entry name" value="Ribonucl_H"/>
</dbReference>
<protein>
    <submittedName>
        <fullName evidence="7">AEN-like protein</fullName>
    </submittedName>
</protein>
<feature type="compositionally biased region" description="Polar residues" evidence="5">
    <location>
        <begin position="316"/>
        <end position="342"/>
    </location>
</feature>
<feature type="region of interest" description="Disordered" evidence="5">
    <location>
        <begin position="297"/>
        <end position="342"/>
    </location>
</feature>
<evidence type="ECO:0000256" key="2">
    <source>
        <dbReference type="ARBA" id="ARBA00022722"/>
    </source>
</evidence>
<evidence type="ECO:0000259" key="6">
    <source>
        <dbReference type="SMART" id="SM00479"/>
    </source>
</evidence>
<keyword evidence="1" id="KW-0698">rRNA processing</keyword>
<dbReference type="InterPro" id="IPR047021">
    <property type="entry name" value="REXO1/3/4-like"/>
</dbReference>
<sequence>MFKAWLQMASKQQAVMATLCPKRVTYQTLTAKRLKNLKNVTKLEEGCEIIIDISKKGRCQFKLLQENGHEGKSNQSLGRDLPTVMADTSSGSSGSPYNGQTRSNNNKLNGADDGDSNHTKNTLEGPGFPPLNQYVALDCEFVGVRNDQSALGRCSIVDHEGGVLCDVYVQPEEPITTYRTRWSGITKKHMKNAIPHEFALSKISAGKIVVGHDLFGDFSVLGMRPRREFIRDTSKFPGFGGDGGQKMSLKRLALKYFGDHIQVGSHCSVQDARTAMSLYRLVRHEWETNLLKQGKCVNQSDDSGNQSDQSSQNQSTSGEGNADTPSDKLTSSNRGSVNGSLSNRDSCLGNHFGKLSRPGDELACILTKGKMSLSSDNQVKSASCNNKESNCINVKRSEKDDTVVSLNYWEIDCKEKVGIKKEMEKTVNNGTDQVTEMTRSKRDSCLALKGGKVSKKKRKNKKKNKTHFGQINSGNHSVEEYFKAGSKNSVLKRNSQNICKKNALCESISTSCKDISKHQSEDLHVKKRTLKLNNSEEDEVTYSTTVNHLYNDEFWPQLNQDS</sequence>
<accession>A0ABY7E9J1</accession>
<feature type="region of interest" description="Disordered" evidence="5">
    <location>
        <begin position="69"/>
        <end position="127"/>
    </location>
</feature>
<dbReference type="InterPro" id="IPR012337">
    <property type="entry name" value="RNaseH-like_sf"/>
</dbReference>
<proteinExistence type="predicted"/>
<evidence type="ECO:0000256" key="3">
    <source>
        <dbReference type="ARBA" id="ARBA00022801"/>
    </source>
</evidence>
<keyword evidence="8" id="KW-1185">Reference proteome</keyword>